<proteinExistence type="predicted"/>
<dbReference type="RefSeq" id="WP_091410986.1">
    <property type="nucleotide sequence ID" value="NZ_LT629749.1"/>
</dbReference>
<dbReference type="OrthoDB" id="3830103at2"/>
<gene>
    <name evidence="2" type="ORF">SAMN04488543_1149</name>
</gene>
<name>A0A1H1PRD9_9ACTN</name>
<feature type="region of interest" description="Disordered" evidence="1">
    <location>
        <begin position="52"/>
        <end position="73"/>
    </location>
</feature>
<reference evidence="2 3" key="1">
    <citation type="submission" date="2016-10" db="EMBL/GenBank/DDBJ databases">
        <authorList>
            <person name="de Groot N.N."/>
        </authorList>
    </citation>
    <scope>NUCLEOTIDE SEQUENCE [LARGE SCALE GENOMIC DNA]</scope>
    <source>
        <strain evidence="2 3">DSM 21741</strain>
    </source>
</reference>
<dbReference type="Proteomes" id="UP000199092">
    <property type="component" value="Chromosome I"/>
</dbReference>
<dbReference type="AlphaFoldDB" id="A0A1H1PRD9"/>
<feature type="compositionally biased region" description="Basic and acidic residues" evidence="1">
    <location>
        <begin position="52"/>
        <end position="61"/>
    </location>
</feature>
<evidence type="ECO:0000256" key="1">
    <source>
        <dbReference type="SAM" id="MobiDB-lite"/>
    </source>
</evidence>
<evidence type="ECO:0000313" key="3">
    <source>
        <dbReference type="Proteomes" id="UP000199092"/>
    </source>
</evidence>
<accession>A0A1H1PRD9</accession>
<protein>
    <submittedName>
        <fullName evidence="2">Uncharacterized protein</fullName>
    </submittedName>
</protein>
<keyword evidence="3" id="KW-1185">Reference proteome</keyword>
<dbReference type="STRING" id="546871.SAMN04488543_1149"/>
<sequence length="73" mass="8153">MDIFERIRFARDEALKAERTERQRLAEADNADLQRAASVRLATRQAVREALDDVLDEKSDPEAELDGPAAGAQ</sequence>
<organism evidence="2 3">
    <name type="scientific">Friedmanniella luteola</name>
    <dbReference type="NCBI Taxonomy" id="546871"/>
    <lineage>
        <taxon>Bacteria</taxon>
        <taxon>Bacillati</taxon>
        <taxon>Actinomycetota</taxon>
        <taxon>Actinomycetes</taxon>
        <taxon>Propionibacteriales</taxon>
        <taxon>Nocardioidaceae</taxon>
        <taxon>Friedmanniella</taxon>
    </lineage>
</organism>
<evidence type="ECO:0000313" key="2">
    <source>
        <dbReference type="EMBL" id="SDS13734.1"/>
    </source>
</evidence>
<dbReference type="EMBL" id="LT629749">
    <property type="protein sequence ID" value="SDS13734.1"/>
    <property type="molecule type" value="Genomic_DNA"/>
</dbReference>